<dbReference type="RefSeq" id="WP_207681364.1">
    <property type="nucleotide sequence ID" value="NZ_CP061800.1"/>
</dbReference>
<evidence type="ECO:0000313" key="1">
    <source>
        <dbReference type="EMBL" id="QTA85223.1"/>
    </source>
</evidence>
<protein>
    <submittedName>
        <fullName evidence="1">Nitrile hydratase family protein</fullName>
    </submittedName>
</protein>
<dbReference type="AlphaFoldDB" id="A0A975BH70"/>
<evidence type="ECO:0000313" key="2">
    <source>
        <dbReference type="Proteomes" id="UP000663722"/>
    </source>
</evidence>
<dbReference type="EMBL" id="CP061800">
    <property type="protein sequence ID" value="QTA85223.1"/>
    <property type="molecule type" value="Genomic_DNA"/>
</dbReference>
<organism evidence="1 2">
    <name type="scientific">Desulfonema magnum</name>
    <dbReference type="NCBI Taxonomy" id="45655"/>
    <lineage>
        <taxon>Bacteria</taxon>
        <taxon>Pseudomonadati</taxon>
        <taxon>Thermodesulfobacteriota</taxon>
        <taxon>Desulfobacteria</taxon>
        <taxon>Desulfobacterales</taxon>
        <taxon>Desulfococcaceae</taxon>
        <taxon>Desulfonema</taxon>
    </lineage>
</organism>
<sequence length="215" mass="23970">MKLSNQEIMEKVITRAWTDDAFKAAVLENPKSVLEREFGYSVPESVQLRAVEETALTRYLVLPEAGGEPDESLPPLYEREMSRRDMLRTTCAAAGKTLAIAAGISAWFSLSDLITRRALADEGFRKELTLGPKKTLKKEMGLDVPDAVEVKTLEDTAARQHLVLPYRSVVDEGELSDMDLEIVKGGGKSSGEPSCMEMHHKSKSVQKVRKRRICF</sequence>
<proteinExistence type="predicted"/>
<dbReference type="NCBIfam" id="TIGR03793">
    <property type="entry name" value="leader_NHLP"/>
    <property type="match status" value="2"/>
</dbReference>
<dbReference type="InterPro" id="IPR022513">
    <property type="entry name" value="TOMM_pelo"/>
</dbReference>
<dbReference type="InterPro" id="IPR036648">
    <property type="entry name" value="CN_Hdrase_a/SCN_Hdrase_g_sf"/>
</dbReference>
<dbReference type="Gene3D" id="3.90.330.10">
    <property type="entry name" value="Nitrile hydratase alpha /Thiocyanate hydrolase gamma"/>
    <property type="match status" value="2"/>
</dbReference>
<accession>A0A975BH70</accession>
<keyword evidence="2" id="KW-1185">Reference proteome</keyword>
<dbReference type="GO" id="GO:0003824">
    <property type="term" value="F:catalytic activity"/>
    <property type="evidence" value="ECO:0007669"/>
    <property type="project" value="InterPro"/>
</dbReference>
<dbReference type="KEGG" id="dmm:dnm_012280"/>
<dbReference type="GO" id="GO:0046914">
    <property type="term" value="F:transition metal ion binding"/>
    <property type="evidence" value="ECO:0007669"/>
    <property type="project" value="InterPro"/>
</dbReference>
<dbReference type="Proteomes" id="UP000663722">
    <property type="component" value="Chromosome"/>
</dbReference>
<reference evidence="1" key="1">
    <citation type="journal article" date="2021" name="Microb. Physiol.">
        <title>Proteogenomic Insights into the Physiology of Marine, Sulfate-Reducing, Filamentous Desulfonema limicola and Desulfonema magnum.</title>
        <authorList>
            <person name="Schnaars V."/>
            <person name="Wohlbrand L."/>
            <person name="Scheve S."/>
            <person name="Hinrichs C."/>
            <person name="Reinhardt R."/>
            <person name="Rabus R."/>
        </authorList>
    </citation>
    <scope>NUCLEOTIDE SEQUENCE</scope>
    <source>
        <strain evidence="1">4be13</strain>
    </source>
</reference>
<name>A0A975BH70_9BACT</name>
<dbReference type="SUPFAM" id="SSF56209">
    <property type="entry name" value="Nitrile hydratase alpha chain"/>
    <property type="match status" value="2"/>
</dbReference>
<gene>
    <name evidence="1" type="ORF">dnm_012280</name>
</gene>